<evidence type="ECO:0000313" key="1">
    <source>
        <dbReference type="EMBL" id="ANV79927.1"/>
    </source>
</evidence>
<dbReference type="AlphaFoldDB" id="A0A1B1TCB7"/>
<protein>
    <recommendedName>
        <fullName evidence="2">DUF2071 domain-containing protein</fullName>
    </recommendedName>
</protein>
<dbReference type="SUPFAM" id="SSF160104">
    <property type="entry name" value="Acetoacetate decarboxylase-like"/>
    <property type="match status" value="1"/>
</dbReference>
<dbReference type="Pfam" id="PF09844">
    <property type="entry name" value="DUF2071"/>
    <property type="match status" value="1"/>
</dbReference>
<proteinExistence type="predicted"/>
<accession>A0A1B1TCB7</accession>
<dbReference type="Gene3D" id="2.40.400.10">
    <property type="entry name" value="Acetoacetate decarboxylase-like"/>
    <property type="match status" value="1"/>
</dbReference>
<reference evidence="1" key="1">
    <citation type="submission" date="2014-11" db="EMBL/GenBank/DDBJ databases">
        <authorList>
            <person name="Zhu J."/>
            <person name="Qi W."/>
            <person name="Song R."/>
        </authorList>
    </citation>
    <scope>NUCLEOTIDE SEQUENCE</scope>
</reference>
<organism evidence="1">
    <name type="scientific">uncultured Poseidoniia archaeon</name>
    <dbReference type="NCBI Taxonomy" id="1697135"/>
    <lineage>
        <taxon>Archaea</taxon>
        <taxon>Methanobacteriati</taxon>
        <taxon>Thermoplasmatota</taxon>
        <taxon>Candidatus Poseidoniia</taxon>
        <taxon>environmental samples</taxon>
    </lineage>
</organism>
<dbReference type="InterPro" id="IPR023375">
    <property type="entry name" value="ADC_dom_sf"/>
</dbReference>
<dbReference type="InterPro" id="IPR018644">
    <property type="entry name" value="DUF2071"/>
</dbReference>
<dbReference type="PANTHER" id="PTHR39186">
    <property type="entry name" value="DUF2071 FAMILY PROTEIN"/>
    <property type="match status" value="1"/>
</dbReference>
<name>A0A1B1TCB7_9ARCH</name>
<evidence type="ECO:0008006" key="2">
    <source>
        <dbReference type="Google" id="ProtNLM"/>
    </source>
</evidence>
<reference evidence="1" key="2">
    <citation type="journal article" date="2015" name="ISME J.">
        <title>A new class of marine Euryarchaeota group II from the Mediterranean deep chlorophyll maximum.</title>
        <authorList>
            <person name="Martin-Cuadrado A.B."/>
            <person name="Garcia-Heredia I."/>
            <person name="Molto A.G."/>
            <person name="Lopez-Ubeda R."/>
            <person name="Kimes N."/>
            <person name="Lopez-Garcia P."/>
            <person name="Moreira D."/>
            <person name="Rodriguez-Valera F."/>
        </authorList>
    </citation>
    <scope>NUCLEOTIDE SEQUENCE</scope>
</reference>
<dbReference type="EMBL" id="KP211862">
    <property type="protein sequence ID" value="ANV79927.1"/>
    <property type="molecule type" value="Genomic_DNA"/>
</dbReference>
<dbReference type="PANTHER" id="PTHR39186:SF1">
    <property type="entry name" value="DUF2071 DOMAIN-CONTAINING PROTEIN"/>
    <property type="match status" value="1"/>
</dbReference>
<sequence length="247" mass="28763">MRTDHLPFPMPERKHSLEQKWVDLTFMHWEVDPDLLRAHIPEDLEIDLFNGKAYIGTIPFRMENVRPRKLPSVSFISNFPEFNIRAYVTKNGKSGVYFLTLDAQSHITCIYAPYAYSLPYRYSKCDFQSNDKGGYKWKSIRKKNGVSLNGESFSKGILLEAGKNSLEEFLFERYCLYVNHKGSICRAYTYHEPWKFRIGEVNIIENTLTESYNLGVKDLLKPELVHVSEGVEVLTWNIESTEEEGNE</sequence>